<dbReference type="OrthoDB" id="856045at2"/>
<protein>
    <recommendedName>
        <fullName evidence="3">ATP-binding protein</fullName>
    </recommendedName>
</protein>
<gene>
    <name evidence="1" type="ORF">EV659_1146</name>
</gene>
<dbReference type="InParanoid" id="A0A4R2P6P5"/>
<evidence type="ECO:0008006" key="3">
    <source>
        <dbReference type="Google" id="ProtNLM"/>
    </source>
</evidence>
<sequence>MNILRSINIADDRARAEVIAAYRPTRKTLQVVRAVCGLERSSATNVVAPYGAGKSLAALAGITLLAGDPAMARQLRARIAAVDPALGAVETQGSTLLLLLHGACPDLAAELAERAEVEAGPLSKVLAAILRRARRNGMAQIAIVWDEFGQHLETLVREGRPEDLLAVQDLAEWAVRRTEPRVTLTTLMHQGVYHYTRRASDTAQSAWRKIDGRFETLSLIDDGVDAMEMLAEALDERRDAPDATAIARARAAGFFADITDDARLSDILSRTAPLTPAALQILPSLAAQVAQAERTMFRYLSDVVAAAEPGTALGVDALYDFFAPAMRSDTGPGGTHRRFVETETALSRAETDLERSVIKTAALLQLGRSAERLKLSRVRLVYAVAEGSPATSEAVDATIEALVARKLLLHRRRVDDISVWHGADIDLGQMVTEEAARLAMESDPVQALERMFPPGAYSAPPYNHARGITRFARARFVREGDLISATGLEELRAHADSEDALVALVIDATADRPDLVELARALPPHLILALPRRSAEVGPILADLLALEALLDRPELLATDPLVERELQELKSEAEAALRQSLERLMNPDRGEVVWLSGPSIHSFAESGASGEILSRLFEARFPHTPQIANEQVVRRKVSAVTRSARKRCMLAIIERTGIRALGYEGATSADASIYRTVFERTGLYGCINGAWRWRIPSELDDLSMRHVWSEIEVFFAQPSEQPKSVEDLIDRLTAPPIGLREGVLPLLLTAGMIAFGRALALRELVDGRARYVDDIQPSLIEKMCEEPKRFELEVPALTSGQSSNLKKMIRCLVGDLDPQEPDLLRGLYDALLEWRSGLPPTALSTKGLGENAELLQPLLRKKSLDPANLLCRELPQVLGEPALNAETIEVFATAVRQIEGVSSAFADQAIDVAAAIFNRRLRGSPRPLLDAASEWAACVPLGDEEVRALDHEARGVLARARSSSNSPRGARGFVTQLSGILCGEGFEAWDDRTADLFRAQLEQALVRIEDAVLERADGSDAFEPFLRNKLATIFDVYDAKIGRARLIKYLDEIYRGTS</sequence>
<organism evidence="1 2">
    <name type="scientific">Rhodothalassium salexigens DSM 2132</name>
    <dbReference type="NCBI Taxonomy" id="1188247"/>
    <lineage>
        <taxon>Bacteria</taxon>
        <taxon>Pseudomonadati</taxon>
        <taxon>Pseudomonadota</taxon>
        <taxon>Alphaproteobacteria</taxon>
        <taxon>Rhodothalassiales</taxon>
        <taxon>Rhodothalassiaceae</taxon>
        <taxon>Rhodothalassium</taxon>
    </lineage>
</organism>
<name>A0A4R2P6P5_RHOSA</name>
<dbReference type="Proteomes" id="UP000295399">
    <property type="component" value="Unassembled WGS sequence"/>
</dbReference>
<dbReference type="RefSeq" id="WP_132709461.1">
    <property type="nucleotide sequence ID" value="NZ_JACIGF010000014.1"/>
</dbReference>
<reference evidence="1 2" key="1">
    <citation type="submission" date="2019-03" db="EMBL/GenBank/DDBJ databases">
        <title>Genomic Encyclopedia of Type Strains, Phase IV (KMG-IV): sequencing the most valuable type-strain genomes for metagenomic binning, comparative biology and taxonomic classification.</title>
        <authorList>
            <person name="Goeker M."/>
        </authorList>
    </citation>
    <scope>NUCLEOTIDE SEQUENCE [LARGE SCALE GENOMIC DNA]</scope>
    <source>
        <strain evidence="1 2">DSM 2132</strain>
    </source>
</reference>
<proteinExistence type="predicted"/>
<evidence type="ECO:0000313" key="1">
    <source>
        <dbReference type="EMBL" id="TCP30417.1"/>
    </source>
</evidence>
<dbReference type="EMBL" id="SLXO01000014">
    <property type="protein sequence ID" value="TCP30417.1"/>
    <property type="molecule type" value="Genomic_DNA"/>
</dbReference>
<evidence type="ECO:0000313" key="2">
    <source>
        <dbReference type="Proteomes" id="UP000295399"/>
    </source>
</evidence>
<comment type="caution">
    <text evidence="1">The sequence shown here is derived from an EMBL/GenBank/DDBJ whole genome shotgun (WGS) entry which is preliminary data.</text>
</comment>
<keyword evidence="2" id="KW-1185">Reference proteome</keyword>
<dbReference type="AlphaFoldDB" id="A0A4R2P6P5"/>
<accession>A0A4R2P6P5</accession>